<keyword evidence="5 9" id="KW-0106">Calcium</keyword>
<dbReference type="OrthoDB" id="9776105at2"/>
<reference evidence="11 12" key="1">
    <citation type="submission" date="2019-07" db="EMBL/GenBank/DDBJ databases">
        <title>Description of 53C-WASEF.</title>
        <authorList>
            <person name="Pitt A."/>
            <person name="Hahn M.W."/>
        </authorList>
    </citation>
    <scope>NUCLEOTIDE SEQUENCE [LARGE SCALE GENOMIC DNA]</scope>
    <source>
        <strain evidence="11 12">53C-WASEF</strain>
    </source>
</reference>
<feature type="transmembrane region" description="Helical" evidence="9">
    <location>
        <begin position="178"/>
        <end position="198"/>
    </location>
</feature>
<dbReference type="InterPro" id="IPR004713">
    <property type="entry name" value="CaH_exchang"/>
</dbReference>
<keyword evidence="6 9" id="KW-1133">Transmembrane helix</keyword>
<dbReference type="Pfam" id="PF01699">
    <property type="entry name" value="Na_Ca_ex"/>
    <property type="match status" value="2"/>
</dbReference>
<feature type="domain" description="Sodium/calcium exchanger membrane region" evidence="10">
    <location>
        <begin position="225"/>
        <end position="368"/>
    </location>
</feature>
<evidence type="ECO:0000256" key="3">
    <source>
        <dbReference type="ARBA" id="ARBA00022568"/>
    </source>
</evidence>
<proteinExistence type="inferred from homology"/>
<gene>
    <name evidence="11" type="primary">cax</name>
    <name evidence="11" type="ORF">FPL22_11695</name>
</gene>
<dbReference type="NCBIfam" id="TIGR00846">
    <property type="entry name" value="caca2"/>
    <property type="match status" value="1"/>
</dbReference>
<evidence type="ECO:0000256" key="6">
    <source>
        <dbReference type="ARBA" id="ARBA00022989"/>
    </source>
</evidence>
<dbReference type="InterPro" id="IPR004837">
    <property type="entry name" value="NaCa_Exmemb"/>
</dbReference>
<accession>A0A556QJG4</accession>
<comment type="similarity">
    <text evidence="9">Belongs to the Ca(2+):cation antiporter (CaCA) (TC 2.A.19) family.</text>
</comment>
<feature type="transmembrane region" description="Helical" evidence="9">
    <location>
        <begin position="218"/>
        <end position="239"/>
    </location>
</feature>
<evidence type="ECO:0000256" key="5">
    <source>
        <dbReference type="ARBA" id="ARBA00022837"/>
    </source>
</evidence>
<feature type="transmembrane region" description="Helical" evidence="9">
    <location>
        <begin position="137"/>
        <end position="158"/>
    </location>
</feature>
<comment type="caution">
    <text evidence="11">The sequence shown here is derived from an EMBL/GenBank/DDBJ whole genome shotgun (WGS) entry which is preliminary data.</text>
</comment>
<feature type="transmembrane region" description="Helical" evidence="9">
    <location>
        <begin position="353"/>
        <end position="370"/>
    </location>
</feature>
<dbReference type="PANTHER" id="PTHR31503">
    <property type="entry name" value="VACUOLAR CALCIUM ION TRANSPORTER"/>
    <property type="match status" value="1"/>
</dbReference>
<dbReference type="PANTHER" id="PTHR31503:SF22">
    <property type="entry name" value="VACUOLAR CALCIUM ION TRANSPORTER"/>
    <property type="match status" value="1"/>
</dbReference>
<feature type="transmembrane region" description="Helical" evidence="9">
    <location>
        <begin position="40"/>
        <end position="60"/>
    </location>
</feature>
<dbReference type="InterPro" id="IPR044880">
    <property type="entry name" value="NCX_ion-bd_dom_sf"/>
</dbReference>
<keyword evidence="9" id="KW-0050">Antiport</keyword>
<evidence type="ECO:0000256" key="9">
    <source>
        <dbReference type="RuleBase" id="RU365028"/>
    </source>
</evidence>
<evidence type="ECO:0000313" key="12">
    <source>
        <dbReference type="Proteomes" id="UP000315648"/>
    </source>
</evidence>
<dbReference type="NCBIfam" id="TIGR00378">
    <property type="entry name" value="cax"/>
    <property type="match status" value="1"/>
</dbReference>
<organism evidence="11 12">
    <name type="scientific">Rariglobus hedericola</name>
    <dbReference type="NCBI Taxonomy" id="2597822"/>
    <lineage>
        <taxon>Bacteria</taxon>
        <taxon>Pseudomonadati</taxon>
        <taxon>Verrucomicrobiota</taxon>
        <taxon>Opitutia</taxon>
        <taxon>Opitutales</taxon>
        <taxon>Opitutaceae</taxon>
        <taxon>Rariglobus</taxon>
    </lineage>
</organism>
<feature type="domain" description="Sodium/calcium exchanger membrane region" evidence="10">
    <location>
        <begin position="40"/>
        <end position="197"/>
    </location>
</feature>
<dbReference type="GO" id="GO:0006874">
    <property type="term" value="P:intracellular calcium ion homeostasis"/>
    <property type="evidence" value="ECO:0007669"/>
    <property type="project" value="TreeGrafter"/>
</dbReference>
<evidence type="ECO:0000256" key="2">
    <source>
        <dbReference type="ARBA" id="ARBA00022448"/>
    </source>
</evidence>
<name>A0A556QJG4_9BACT</name>
<comment type="caution">
    <text evidence="9">Lacks conserved residue(s) required for the propagation of feature annotation.</text>
</comment>
<feature type="transmembrane region" description="Helical" evidence="9">
    <location>
        <begin position="12"/>
        <end position="34"/>
    </location>
</feature>
<feature type="transmembrane region" description="Helical" evidence="9">
    <location>
        <begin position="259"/>
        <end position="283"/>
    </location>
</feature>
<dbReference type="RefSeq" id="WP_144230553.1">
    <property type="nucleotide sequence ID" value="NZ_CBCRVV010000009.1"/>
</dbReference>
<evidence type="ECO:0000256" key="1">
    <source>
        <dbReference type="ARBA" id="ARBA00004127"/>
    </source>
</evidence>
<evidence type="ECO:0000313" key="11">
    <source>
        <dbReference type="EMBL" id="TSJ76780.1"/>
    </source>
</evidence>
<keyword evidence="7 9" id="KW-0406">Ion transport</keyword>
<evidence type="ECO:0000259" key="10">
    <source>
        <dbReference type="Pfam" id="PF01699"/>
    </source>
</evidence>
<keyword evidence="2 9" id="KW-0813">Transport</keyword>
<dbReference type="GO" id="GO:0015369">
    <property type="term" value="F:calcium:proton antiporter activity"/>
    <property type="evidence" value="ECO:0007669"/>
    <property type="project" value="UniProtKB-UniRule"/>
</dbReference>
<evidence type="ECO:0000256" key="7">
    <source>
        <dbReference type="ARBA" id="ARBA00023065"/>
    </source>
</evidence>
<dbReference type="Proteomes" id="UP000315648">
    <property type="component" value="Unassembled WGS sequence"/>
</dbReference>
<dbReference type="InterPro" id="IPR004798">
    <property type="entry name" value="CAX-like"/>
</dbReference>
<comment type="subcellular location">
    <subcellularLocation>
        <location evidence="1">Endomembrane system</location>
        <topology evidence="1">Multi-pass membrane protein</topology>
    </subcellularLocation>
</comment>
<dbReference type="AlphaFoldDB" id="A0A556QJG4"/>
<feature type="transmembrane region" description="Helical" evidence="9">
    <location>
        <begin position="105"/>
        <end position="125"/>
    </location>
</feature>
<dbReference type="EMBL" id="VMBG01000002">
    <property type="protein sequence ID" value="TSJ76780.1"/>
    <property type="molecule type" value="Genomic_DNA"/>
</dbReference>
<protein>
    <recommendedName>
        <fullName evidence="9">Ca(2+)/H(+) antiporter</fullName>
    </recommendedName>
</protein>
<dbReference type="GO" id="GO:0016020">
    <property type="term" value="C:membrane"/>
    <property type="evidence" value="ECO:0007669"/>
    <property type="project" value="InterPro"/>
</dbReference>
<dbReference type="GO" id="GO:0012505">
    <property type="term" value="C:endomembrane system"/>
    <property type="evidence" value="ECO:0007669"/>
    <property type="project" value="UniProtKB-SubCell"/>
</dbReference>
<dbReference type="Gene3D" id="1.20.1420.30">
    <property type="entry name" value="NCX, central ion-binding region"/>
    <property type="match status" value="1"/>
</dbReference>
<feature type="transmembrane region" description="Helical" evidence="9">
    <location>
        <begin position="290"/>
        <end position="316"/>
    </location>
</feature>
<keyword evidence="3 9" id="KW-0109">Calcium transport</keyword>
<evidence type="ECO:0000256" key="4">
    <source>
        <dbReference type="ARBA" id="ARBA00022692"/>
    </source>
</evidence>
<comment type="function">
    <text evidence="9">Ca(+)/H(+) antiporter that extrudes calcium in exchange for external protons.</text>
</comment>
<keyword evidence="8 9" id="KW-0472">Membrane</keyword>
<feature type="transmembrane region" description="Helical" evidence="9">
    <location>
        <begin position="72"/>
        <end position="93"/>
    </location>
</feature>
<keyword evidence="4 9" id="KW-0812">Transmembrane</keyword>
<keyword evidence="12" id="KW-1185">Reference proteome</keyword>
<sequence length="406" mass="42810">MSAQTNTSGWSGIFRPLDWLLLAVPVSFALRYVSAWRNDTLLFIITGLAIIPLAGWMGRATEHLSARAGQGLGSLLNATFGNAAELIIALMALSKGLTGVVKASLTGSIIGNILLVLGASMLAGGMRFNRQTFNQTAARISATSLSLAAIGLIIPTVFHLASDRQPGGWTPQAEQSLSLAIAVVLFITYIFWLIFSLFTHKKLFTGAEAAGHAEEKDAAWSVTKAVTILLMATTLVAFMSEFLVGSVEAAREQLGLTEVFVGVIIVAVIGNAAEHSTAVMMALKNKTDLSLGIAIGSSLQIALFVAPVLVFASYLFGQPMTLEFTLPEIAAVALSVWIVTEISGDGECNWLEGVQLLSVYVILAILFFFLPEPAHVQSASDSLAPAAGSAFNPASETNSTAPIPAR</sequence>
<evidence type="ECO:0000256" key="8">
    <source>
        <dbReference type="ARBA" id="ARBA00023136"/>
    </source>
</evidence>